<dbReference type="Gene3D" id="3.30.1330.130">
    <property type="match status" value="1"/>
</dbReference>
<dbReference type="STRING" id="1111735.GCA_000428045_00317"/>
<dbReference type="InterPro" id="IPR003814">
    <property type="entry name" value="FmdEsu_dom"/>
</dbReference>
<dbReference type="EMBL" id="PKUN01000021">
    <property type="protein sequence ID" value="PLX61215.1"/>
    <property type="molecule type" value="Genomic_DNA"/>
</dbReference>
<name>A0A2N6CVK8_9GAMM</name>
<sequence length="215" mass="23252">MDNGGPYTNPDQEPAMQYPAFFDQIEPLVLRDPLAELLGAFADGVMQIHYLDVVRLAGHSCPTVAGAYLMARKGMKVLYGSDMPVRGEIAVEMQQPIGEGVTGVIANVLSFITGATDKGGFHGLAGQFDRRNLLSFDKDNPAPVTLIRKDTGQRVSLVYDASFIPADPLMGALFPKVLTGKASADEAKRFGVLWQGRVEAILCEYADHPQLVLIS</sequence>
<dbReference type="Proteomes" id="UP000235015">
    <property type="component" value="Unassembled WGS sequence"/>
</dbReference>
<evidence type="ECO:0000313" key="3">
    <source>
        <dbReference type="Proteomes" id="UP000235015"/>
    </source>
</evidence>
<feature type="domain" description="Formylmethanofuran dehydrogenase subunit E" evidence="1">
    <location>
        <begin position="58"/>
        <end position="202"/>
    </location>
</feature>
<dbReference type="Pfam" id="PF02663">
    <property type="entry name" value="FmdE"/>
    <property type="match status" value="1"/>
</dbReference>
<accession>A0A2N6CVK8</accession>
<gene>
    <name evidence="2" type="ORF">C0630_12545</name>
</gene>
<protein>
    <recommendedName>
        <fullName evidence="1">Formylmethanofuran dehydrogenase subunit E domain-containing protein</fullName>
    </recommendedName>
</protein>
<organism evidence="2 3">
    <name type="scientific">Sedimenticola selenatireducens</name>
    <dbReference type="NCBI Taxonomy" id="191960"/>
    <lineage>
        <taxon>Bacteria</taxon>
        <taxon>Pseudomonadati</taxon>
        <taxon>Pseudomonadota</taxon>
        <taxon>Gammaproteobacteria</taxon>
        <taxon>Chromatiales</taxon>
        <taxon>Sedimenticolaceae</taxon>
        <taxon>Sedimenticola</taxon>
    </lineage>
</organism>
<evidence type="ECO:0000313" key="2">
    <source>
        <dbReference type="EMBL" id="PLX61215.1"/>
    </source>
</evidence>
<reference evidence="2 3" key="1">
    <citation type="submission" date="2017-11" db="EMBL/GenBank/DDBJ databases">
        <title>Genome-resolved metagenomics identifies genetic mobility, metabolic interactions, and unexpected diversity in perchlorate-reducing communities.</title>
        <authorList>
            <person name="Barnum T.P."/>
            <person name="Figueroa I.A."/>
            <person name="Carlstrom C.I."/>
            <person name="Lucas L.N."/>
            <person name="Engelbrektson A.L."/>
            <person name="Coates J.D."/>
        </authorList>
    </citation>
    <scope>NUCLEOTIDE SEQUENCE [LARGE SCALE GENOMIC DNA]</scope>
    <source>
        <strain evidence="2">BM301</strain>
    </source>
</reference>
<dbReference type="AlphaFoldDB" id="A0A2N6CVK8"/>
<proteinExistence type="predicted"/>
<comment type="caution">
    <text evidence="2">The sequence shown here is derived from an EMBL/GenBank/DDBJ whole genome shotgun (WGS) entry which is preliminary data.</text>
</comment>
<evidence type="ECO:0000259" key="1">
    <source>
        <dbReference type="Pfam" id="PF02663"/>
    </source>
</evidence>